<organism evidence="2 3">
    <name type="scientific">Aureimonas endophytica</name>
    <dbReference type="NCBI Taxonomy" id="2027858"/>
    <lineage>
        <taxon>Bacteria</taxon>
        <taxon>Pseudomonadati</taxon>
        <taxon>Pseudomonadota</taxon>
        <taxon>Alphaproteobacteria</taxon>
        <taxon>Hyphomicrobiales</taxon>
        <taxon>Aurantimonadaceae</taxon>
        <taxon>Aureimonas</taxon>
    </lineage>
</organism>
<dbReference type="InterPro" id="IPR010634">
    <property type="entry name" value="DUF1223"/>
</dbReference>
<evidence type="ECO:0000256" key="1">
    <source>
        <dbReference type="SAM" id="SignalP"/>
    </source>
</evidence>
<dbReference type="Proteomes" id="UP000644699">
    <property type="component" value="Unassembled WGS sequence"/>
</dbReference>
<gene>
    <name evidence="2" type="ORF">GCM10011390_14100</name>
</gene>
<proteinExistence type="predicted"/>
<reference evidence="2" key="1">
    <citation type="journal article" date="2014" name="Int. J. Syst. Evol. Microbiol.">
        <title>Complete genome sequence of Corynebacterium casei LMG S-19264T (=DSM 44701T), isolated from a smear-ripened cheese.</title>
        <authorList>
            <consortium name="US DOE Joint Genome Institute (JGI-PGF)"/>
            <person name="Walter F."/>
            <person name="Albersmeier A."/>
            <person name="Kalinowski J."/>
            <person name="Ruckert C."/>
        </authorList>
    </citation>
    <scope>NUCLEOTIDE SEQUENCE</scope>
    <source>
        <strain evidence="2">CGMCC 1.15367</strain>
    </source>
</reference>
<dbReference type="EMBL" id="BMIQ01000002">
    <property type="protein sequence ID" value="GGD96472.1"/>
    <property type="molecule type" value="Genomic_DNA"/>
</dbReference>
<dbReference type="PANTHER" id="PTHR36057">
    <property type="match status" value="1"/>
</dbReference>
<accession>A0A916ZGB8</accession>
<dbReference type="AlphaFoldDB" id="A0A916ZGB8"/>
<dbReference type="SUPFAM" id="SSF52833">
    <property type="entry name" value="Thioredoxin-like"/>
    <property type="match status" value="1"/>
</dbReference>
<sequence>MIAKTLLAAASALSFVLAPAGGSAGERTASSRDVSGVVELFTSQGCASCPPADGVMAALAGDPRLVALAYHVDYWDYIGWKDTHGSRDNTERQKAYAETLKSGSIYTPQAVINGREDVSGAEEPAIRRAVRDTAIDRDGGRPEVTLALKGKRLHIAVDGGVPPDSARSPVLMLVTFDRWSEAAVDRGENEGKTLVSTNAVRSWRILGMWEGKPLGIDIPLAMLDENDKPVGSAAILQEVTPDGGPGPILAAAILPR</sequence>
<dbReference type="RefSeq" id="WP_188907535.1">
    <property type="nucleotide sequence ID" value="NZ_BMIQ01000002.1"/>
</dbReference>
<comment type="caution">
    <text evidence="2">The sequence shown here is derived from an EMBL/GenBank/DDBJ whole genome shotgun (WGS) entry which is preliminary data.</text>
</comment>
<keyword evidence="3" id="KW-1185">Reference proteome</keyword>
<evidence type="ECO:0000313" key="2">
    <source>
        <dbReference type="EMBL" id="GGD96472.1"/>
    </source>
</evidence>
<protein>
    <recommendedName>
        <fullName evidence="4">DUF1223 domain-containing protein</fullName>
    </recommendedName>
</protein>
<dbReference type="Pfam" id="PF06764">
    <property type="entry name" value="DUF1223"/>
    <property type="match status" value="1"/>
</dbReference>
<keyword evidence="1" id="KW-0732">Signal</keyword>
<name>A0A916ZGB8_9HYPH</name>
<feature type="chain" id="PRO_5036673438" description="DUF1223 domain-containing protein" evidence="1">
    <location>
        <begin position="21"/>
        <end position="256"/>
    </location>
</feature>
<feature type="signal peptide" evidence="1">
    <location>
        <begin position="1"/>
        <end position="20"/>
    </location>
</feature>
<evidence type="ECO:0000313" key="3">
    <source>
        <dbReference type="Proteomes" id="UP000644699"/>
    </source>
</evidence>
<evidence type="ECO:0008006" key="4">
    <source>
        <dbReference type="Google" id="ProtNLM"/>
    </source>
</evidence>
<dbReference type="InterPro" id="IPR036249">
    <property type="entry name" value="Thioredoxin-like_sf"/>
</dbReference>
<reference evidence="2" key="2">
    <citation type="submission" date="2020-09" db="EMBL/GenBank/DDBJ databases">
        <authorList>
            <person name="Sun Q."/>
            <person name="Zhou Y."/>
        </authorList>
    </citation>
    <scope>NUCLEOTIDE SEQUENCE</scope>
    <source>
        <strain evidence="2">CGMCC 1.15367</strain>
    </source>
</reference>
<dbReference type="PANTHER" id="PTHR36057:SF1">
    <property type="entry name" value="LIPOPROTEIN LIPID ATTACHMENT SITE-LIKE PROTEIN, PUTATIVE (DUF1223)-RELATED"/>
    <property type="match status" value="1"/>
</dbReference>